<protein>
    <submittedName>
        <fullName evidence="2">Uncharacterized protein</fullName>
    </submittedName>
</protein>
<accession>A0A409X954</accession>
<dbReference type="OrthoDB" id="10483430at2759"/>
<dbReference type="AlphaFoldDB" id="A0A409X954"/>
<dbReference type="InParanoid" id="A0A409X954"/>
<dbReference type="Proteomes" id="UP000283269">
    <property type="component" value="Unassembled WGS sequence"/>
</dbReference>
<evidence type="ECO:0000256" key="1">
    <source>
        <dbReference type="SAM" id="MobiDB-lite"/>
    </source>
</evidence>
<evidence type="ECO:0000313" key="2">
    <source>
        <dbReference type="EMBL" id="PPQ87251.1"/>
    </source>
</evidence>
<name>A0A409X954_PSICY</name>
<sequence>MKLHIPGEDHLNGFNDLLLKDMMRVVNDMGWKNVVKSSSMGIVNSPGPILTGPNQQSASESEDDTFENPPLRLETKIGAQHAGGWGNNSDAGSDIKSPVIASTTRVSHFEPIISFPDGPLPPLDFRFRTPALAPSQATVDISSKISSYRENPISIIGKKLRFNDGNRTWEVSEIVYDRKGWGSVTVEGEDESHKFDFEVLMSMLKHGVLDEV</sequence>
<evidence type="ECO:0000313" key="3">
    <source>
        <dbReference type="Proteomes" id="UP000283269"/>
    </source>
</evidence>
<reference evidence="2 3" key="1">
    <citation type="journal article" date="2018" name="Evol. Lett.">
        <title>Horizontal gene cluster transfer increased hallucinogenic mushroom diversity.</title>
        <authorList>
            <person name="Reynolds H.T."/>
            <person name="Vijayakumar V."/>
            <person name="Gluck-Thaler E."/>
            <person name="Korotkin H.B."/>
            <person name="Matheny P.B."/>
            <person name="Slot J.C."/>
        </authorList>
    </citation>
    <scope>NUCLEOTIDE SEQUENCE [LARGE SCALE GENOMIC DNA]</scope>
    <source>
        <strain evidence="2 3">2631</strain>
    </source>
</reference>
<gene>
    <name evidence="2" type="ORF">CVT25_004101</name>
</gene>
<keyword evidence="3" id="KW-1185">Reference proteome</keyword>
<proteinExistence type="predicted"/>
<dbReference type="EMBL" id="NHYD01002331">
    <property type="protein sequence ID" value="PPQ87251.1"/>
    <property type="molecule type" value="Genomic_DNA"/>
</dbReference>
<feature type="region of interest" description="Disordered" evidence="1">
    <location>
        <begin position="44"/>
        <end position="67"/>
    </location>
</feature>
<comment type="caution">
    <text evidence="2">The sequence shown here is derived from an EMBL/GenBank/DDBJ whole genome shotgun (WGS) entry which is preliminary data.</text>
</comment>
<organism evidence="2 3">
    <name type="scientific">Psilocybe cyanescens</name>
    <dbReference type="NCBI Taxonomy" id="93625"/>
    <lineage>
        <taxon>Eukaryota</taxon>
        <taxon>Fungi</taxon>
        <taxon>Dikarya</taxon>
        <taxon>Basidiomycota</taxon>
        <taxon>Agaricomycotina</taxon>
        <taxon>Agaricomycetes</taxon>
        <taxon>Agaricomycetidae</taxon>
        <taxon>Agaricales</taxon>
        <taxon>Agaricineae</taxon>
        <taxon>Strophariaceae</taxon>
        <taxon>Psilocybe</taxon>
    </lineage>
</organism>